<evidence type="ECO:0000256" key="2">
    <source>
        <dbReference type="ARBA" id="ARBA00022692"/>
    </source>
</evidence>
<evidence type="ECO:0000313" key="6">
    <source>
        <dbReference type="EMBL" id="KAJ7621052.1"/>
    </source>
</evidence>
<dbReference type="Gene3D" id="1.20.1250.20">
    <property type="entry name" value="MFS general substrate transporter like domains"/>
    <property type="match status" value="1"/>
</dbReference>
<accession>A0AAD7BH52</accession>
<evidence type="ECO:0000256" key="3">
    <source>
        <dbReference type="ARBA" id="ARBA00022989"/>
    </source>
</evidence>
<dbReference type="PANTHER" id="PTHR23507:SF1">
    <property type="entry name" value="FI18259P1-RELATED"/>
    <property type="match status" value="1"/>
</dbReference>
<feature type="transmembrane region" description="Helical" evidence="5">
    <location>
        <begin position="148"/>
        <end position="173"/>
    </location>
</feature>
<dbReference type="SUPFAM" id="SSF103473">
    <property type="entry name" value="MFS general substrate transporter"/>
    <property type="match status" value="1"/>
</dbReference>
<comment type="caution">
    <text evidence="6">The sequence shown here is derived from an EMBL/GenBank/DDBJ whole genome shotgun (WGS) entry which is preliminary data.</text>
</comment>
<feature type="transmembrane region" description="Helical" evidence="5">
    <location>
        <begin position="452"/>
        <end position="471"/>
    </location>
</feature>
<organism evidence="6 7">
    <name type="scientific">Roridomyces roridus</name>
    <dbReference type="NCBI Taxonomy" id="1738132"/>
    <lineage>
        <taxon>Eukaryota</taxon>
        <taxon>Fungi</taxon>
        <taxon>Dikarya</taxon>
        <taxon>Basidiomycota</taxon>
        <taxon>Agaricomycotina</taxon>
        <taxon>Agaricomycetes</taxon>
        <taxon>Agaricomycetidae</taxon>
        <taxon>Agaricales</taxon>
        <taxon>Marasmiineae</taxon>
        <taxon>Mycenaceae</taxon>
        <taxon>Roridomyces</taxon>
    </lineage>
</organism>
<feature type="transmembrane region" description="Helical" evidence="5">
    <location>
        <begin position="81"/>
        <end position="103"/>
    </location>
</feature>
<reference evidence="6" key="1">
    <citation type="submission" date="2023-03" db="EMBL/GenBank/DDBJ databases">
        <title>Massive genome expansion in bonnet fungi (Mycena s.s.) driven by repeated elements and novel gene families across ecological guilds.</title>
        <authorList>
            <consortium name="Lawrence Berkeley National Laboratory"/>
            <person name="Harder C.B."/>
            <person name="Miyauchi S."/>
            <person name="Viragh M."/>
            <person name="Kuo A."/>
            <person name="Thoen E."/>
            <person name="Andreopoulos B."/>
            <person name="Lu D."/>
            <person name="Skrede I."/>
            <person name="Drula E."/>
            <person name="Henrissat B."/>
            <person name="Morin E."/>
            <person name="Kohler A."/>
            <person name="Barry K."/>
            <person name="LaButti K."/>
            <person name="Morin E."/>
            <person name="Salamov A."/>
            <person name="Lipzen A."/>
            <person name="Mereny Z."/>
            <person name="Hegedus B."/>
            <person name="Baldrian P."/>
            <person name="Stursova M."/>
            <person name="Weitz H."/>
            <person name="Taylor A."/>
            <person name="Grigoriev I.V."/>
            <person name="Nagy L.G."/>
            <person name="Martin F."/>
            <person name="Kauserud H."/>
        </authorList>
    </citation>
    <scope>NUCLEOTIDE SEQUENCE</scope>
    <source>
        <strain evidence="6">9284</strain>
    </source>
</reference>
<feature type="transmembrane region" description="Helical" evidence="5">
    <location>
        <begin position="185"/>
        <end position="205"/>
    </location>
</feature>
<evidence type="ECO:0000313" key="7">
    <source>
        <dbReference type="Proteomes" id="UP001221142"/>
    </source>
</evidence>
<keyword evidence="3 5" id="KW-1133">Transmembrane helix</keyword>
<dbReference type="GO" id="GO:0022857">
    <property type="term" value="F:transmembrane transporter activity"/>
    <property type="evidence" value="ECO:0007669"/>
    <property type="project" value="TreeGrafter"/>
</dbReference>
<feature type="transmembrane region" description="Helical" evidence="5">
    <location>
        <begin position="274"/>
        <end position="299"/>
    </location>
</feature>
<comment type="subcellular location">
    <subcellularLocation>
        <location evidence="1">Membrane</location>
        <topology evidence="1">Multi-pass membrane protein</topology>
    </subcellularLocation>
</comment>
<dbReference type="PANTHER" id="PTHR23507">
    <property type="entry name" value="ZGC:174356"/>
    <property type="match status" value="1"/>
</dbReference>
<feature type="transmembrane region" description="Helical" evidence="5">
    <location>
        <begin position="362"/>
        <end position="381"/>
    </location>
</feature>
<sequence>MTSNHEETPLLGQSRIPPATLIIPVAIISRLASRLPSTTTLHIIQQLLCRIWYASHDPESVPPIGRIPDDLCAIPAVKQKYVATVTTMALCEGIGYMVAYSALGFLASRLGRKPAIVTVVGVGLGANLVMLASMAVSSLTVQLSLLALWMIFDALSQPLIIVFVIDLYLVDLVRSEDRTTALSSLWGWSTLGTALSSAIGGTITGASNRDAVVYCVAVAIWTPLLAYIYFLVPESFPKNKRDELLAATQGGGSGWRKFRAIFEPLAELARSWRLGICALHALLVDLGGSYGVTAMLVFLTGVQRYTPQEAGYALTTLSLVSVAVLTVVVPYTVSMLRPMYTQRLEGETDTAARARDRVDVHIIFTSWCIDAVAYILLGSVTSRLGQFAAVVLIGCSAARAPVFRSFVVASVEPLKQGQTLAAIEMTAGFGKLLSPVLMGGILSATVSTIPQLVFYVQGAIVVSGAMVLFLIRF</sequence>
<evidence type="ECO:0000256" key="5">
    <source>
        <dbReference type="SAM" id="Phobius"/>
    </source>
</evidence>
<keyword evidence="7" id="KW-1185">Reference proteome</keyword>
<keyword evidence="2 5" id="KW-0812">Transmembrane</keyword>
<feature type="transmembrane region" description="Helical" evidence="5">
    <location>
        <begin position="115"/>
        <end position="136"/>
    </location>
</feature>
<keyword evidence="4 5" id="KW-0472">Membrane</keyword>
<dbReference type="GO" id="GO:0016020">
    <property type="term" value="C:membrane"/>
    <property type="evidence" value="ECO:0007669"/>
    <property type="project" value="UniProtKB-SubCell"/>
</dbReference>
<protein>
    <submittedName>
        <fullName evidence="6">MFS general substrate transporter</fullName>
    </submittedName>
</protein>
<dbReference type="AlphaFoldDB" id="A0AAD7BH52"/>
<feature type="transmembrane region" description="Helical" evidence="5">
    <location>
        <begin position="211"/>
        <end position="232"/>
    </location>
</feature>
<feature type="transmembrane region" description="Helical" evidence="5">
    <location>
        <begin position="428"/>
        <end position="446"/>
    </location>
</feature>
<evidence type="ECO:0000256" key="4">
    <source>
        <dbReference type="ARBA" id="ARBA00023136"/>
    </source>
</evidence>
<evidence type="ECO:0000256" key="1">
    <source>
        <dbReference type="ARBA" id="ARBA00004141"/>
    </source>
</evidence>
<proteinExistence type="predicted"/>
<feature type="transmembrane region" description="Helical" evidence="5">
    <location>
        <begin position="311"/>
        <end position="333"/>
    </location>
</feature>
<gene>
    <name evidence="6" type="ORF">FB45DRAFT_838774</name>
</gene>
<dbReference type="InterPro" id="IPR036259">
    <property type="entry name" value="MFS_trans_sf"/>
</dbReference>
<dbReference type="EMBL" id="JARKIF010000016">
    <property type="protein sequence ID" value="KAJ7621052.1"/>
    <property type="molecule type" value="Genomic_DNA"/>
</dbReference>
<feature type="transmembrane region" description="Helical" evidence="5">
    <location>
        <begin position="387"/>
        <end position="407"/>
    </location>
</feature>
<dbReference type="Proteomes" id="UP001221142">
    <property type="component" value="Unassembled WGS sequence"/>
</dbReference>
<name>A0AAD7BH52_9AGAR</name>